<keyword evidence="4" id="KW-1185">Reference proteome</keyword>
<organism evidence="3 4">
    <name type="scientific">Sphingomonas lacunae</name>
    <dbReference type="NCBI Taxonomy" id="2698828"/>
    <lineage>
        <taxon>Bacteria</taxon>
        <taxon>Pseudomonadati</taxon>
        <taxon>Pseudomonadota</taxon>
        <taxon>Alphaproteobacteria</taxon>
        <taxon>Sphingomonadales</taxon>
        <taxon>Sphingomonadaceae</taxon>
        <taxon>Sphingomonas</taxon>
    </lineage>
</organism>
<dbReference type="PROSITE" id="PS50106">
    <property type="entry name" value="PDZ"/>
    <property type="match status" value="1"/>
</dbReference>
<accession>A0A6M4AZT6</accession>
<dbReference type="Pfam" id="PF17820">
    <property type="entry name" value="PDZ_6"/>
    <property type="match status" value="1"/>
</dbReference>
<feature type="domain" description="PDZ" evidence="2">
    <location>
        <begin position="100"/>
        <end position="131"/>
    </location>
</feature>
<gene>
    <name evidence="3" type="ORF">GV829_08945</name>
</gene>
<feature type="signal peptide" evidence="1">
    <location>
        <begin position="1"/>
        <end position="34"/>
    </location>
</feature>
<dbReference type="AlphaFoldDB" id="A0A6M4AZT6"/>
<dbReference type="Gene3D" id="2.30.42.10">
    <property type="match status" value="1"/>
</dbReference>
<dbReference type="InterPro" id="IPR041489">
    <property type="entry name" value="PDZ_6"/>
</dbReference>
<keyword evidence="1" id="KW-0732">Signal</keyword>
<dbReference type="EMBL" id="CP053015">
    <property type="protein sequence ID" value="QJQ32561.1"/>
    <property type="molecule type" value="Genomic_DNA"/>
</dbReference>
<dbReference type="KEGG" id="slan:GV829_08945"/>
<dbReference type="RefSeq" id="WP_169945942.1">
    <property type="nucleotide sequence ID" value="NZ_CP053015.1"/>
</dbReference>
<dbReference type="InterPro" id="IPR036034">
    <property type="entry name" value="PDZ_sf"/>
</dbReference>
<protein>
    <submittedName>
        <fullName evidence="3">PDZ domain-containing protein</fullName>
    </submittedName>
</protein>
<dbReference type="Proteomes" id="UP000503018">
    <property type="component" value="Chromosome"/>
</dbReference>
<proteinExistence type="predicted"/>
<evidence type="ECO:0000259" key="2">
    <source>
        <dbReference type="PROSITE" id="PS50106"/>
    </source>
</evidence>
<dbReference type="SUPFAM" id="SSF50156">
    <property type="entry name" value="PDZ domain-like"/>
    <property type="match status" value="1"/>
</dbReference>
<reference evidence="3 4" key="1">
    <citation type="submission" date="2020-01" db="EMBL/GenBank/DDBJ databases">
        <title>Sphingomonas sp. strain CSW-10.</title>
        <authorList>
            <person name="Chen W.-M."/>
        </authorList>
    </citation>
    <scope>NUCLEOTIDE SEQUENCE [LARGE SCALE GENOMIC DNA]</scope>
    <source>
        <strain evidence="3 4">CSW-10</strain>
    </source>
</reference>
<sequence length="346" mass="36487">MDCRPNPIHSRLSRPWLHLLLLLGLAMAAAPLHAANETPAGSDIAALDLRVATLGEALAVAAHGLCSGPVARTGMDLHSRAQYGRLTAQQAAAMFPAANGVAVLLVVPGSPADRAGLRSGDGLIAMDGVPVPVTAASARPDYASTRDALDRLDAALADGVARLHVRRSDGSDHQLVLHGINGCPTRFQMDPGGGFEALADGLYVRIGQTMVETAADDDVLAASIAHELAHNILHHRQRQNAAGMRRGLARMFGRSAALSRAAEAEADRLTPWLMARAGRDPGAALVWLDLLQSRIGPSAPTHPSWARRRAIINEQLPLIAARIAEERSLDPPFDTINPGPLVPDGE</sequence>
<evidence type="ECO:0000313" key="4">
    <source>
        <dbReference type="Proteomes" id="UP000503018"/>
    </source>
</evidence>
<feature type="chain" id="PRO_5026841611" evidence="1">
    <location>
        <begin position="35"/>
        <end position="346"/>
    </location>
</feature>
<evidence type="ECO:0000313" key="3">
    <source>
        <dbReference type="EMBL" id="QJQ32561.1"/>
    </source>
</evidence>
<dbReference type="InterPro" id="IPR001478">
    <property type="entry name" value="PDZ"/>
</dbReference>
<evidence type="ECO:0000256" key="1">
    <source>
        <dbReference type="SAM" id="SignalP"/>
    </source>
</evidence>
<name>A0A6M4AZT6_9SPHN</name>